<dbReference type="EMBL" id="JBHUHV010000058">
    <property type="protein sequence ID" value="MFD2069085.1"/>
    <property type="molecule type" value="Genomic_DNA"/>
</dbReference>
<dbReference type="PROSITE" id="PS50109">
    <property type="entry name" value="HIS_KIN"/>
    <property type="match status" value="1"/>
</dbReference>
<keyword evidence="11" id="KW-1185">Reference proteome</keyword>
<dbReference type="PROSITE" id="PS50113">
    <property type="entry name" value="PAC"/>
    <property type="match status" value="2"/>
</dbReference>
<evidence type="ECO:0000259" key="9">
    <source>
        <dbReference type="PROSITE" id="PS50113"/>
    </source>
</evidence>
<dbReference type="SMART" id="SM00086">
    <property type="entry name" value="PAC"/>
    <property type="match status" value="2"/>
</dbReference>
<feature type="domain" description="PAC" evidence="9">
    <location>
        <begin position="228"/>
        <end position="280"/>
    </location>
</feature>
<keyword evidence="4" id="KW-0808">Transferase</keyword>
<accession>A0ABW4X4F6</accession>
<dbReference type="NCBIfam" id="TIGR00229">
    <property type="entry name" value="sensory_box"/>
    <property type="match status" value="2"/>
</dbReference>
<evidence type="ECO:0000259" key="7">
    <source>
        <dbReference type="PROSITE" id="PS50109"/>
    </source>
</evidence>
<feature type="domain" description="PAS" evidence="8">
    <location>
        <begin position="18"/>
        <end position="73"/>
    </location>
</feature>
<sequence>MNSSFGAFDDTSSLLHESEERYRLLVDNIRDYAIFMLDTEGKVVTWNDGAKRIKGYEPADIIGKHFSVFYTEEDIARDYPGYELQQARKTGRYEDEGWRVRKDGTLFWANVIITVIINNNNEFIGFSKITHDLTERKKLQDKLAMANLELQENERRSRLLIESVRDYAILMLSPEGNIVTWNVGAERLTGYSASEAVGKHFSMIYSNEAIDSAYPEYELRKAVSNGRFEDEGWRIRKDGSAIWAHVVITPLFDSDNVLFGFTKITKDLSERRRNEELMLKNRELLRVNTDLDNFVYTASHDLKAPIANLEGLVRLLKDEIGTEASKYQDVFSRMNSSISRLNNVIRDLTEITKVQQQNHLNNEEVNIEETLQEIEESLEETIREKNAEIIKDIASFKTLRYSRKNFRSILYNLLSNALKYSSPGLSPVVTIKTEMPDADTLMLSVADNGLGFETSQKKKMFSMFKRMHTHVEGSGLGLYLVKRMLDNTGDRIEATSEVGKGAVFQVFFNLGKKDI</sequence>
<dbReference type="CDD" id="cd00130">
    <property type="entry name" value="PAS"/>
    <property type="match status" value="2"/>
</dbReference>
<comment type="caution">
    <text evidence="10">The sequence shown here is derived from an EMBL/GenBank/DDBJ whole genome shotgun (WGS) entry which is preliminary data.</text>
</comment>
<dbReference type="SMART" id="SM00388">
    <property type="entry name" value="HisKA"/>
    <property type="match status" value="1"/>
</dbReference>
<evidence type="ECO:0000256" key="4">
    <source>
        <dbReference type="ARBA" id="ARBA00022679"/>
    </source>
</evidence>
<dbReference type="InterPro" id="IPR000700">
    <property type="entry name" value="PAS-assoc_C"/>
</dbReference>
<dbReference type="Pfam" id="PF13426">
    <property type="entry name" value="PAS_9"/>
    <property type="match status" value="2"/>
</dbReference>
<dbReference type="InterPro" id="IPR035965">
    <property type="entry name" value="PAS-like_dom_sf"/>
</dbReference>
<feature type="domain" description="PAS" evidence="8">
    <location>
        <begin position="153"/>
        <end position="226"/>
    </location>
</feature>
<dbReference type="SUPFAM" id="SSF55874">
    <property type="entry name" value="ATPase domain of HSP90 chaperone/DNA topoisomerase II/histidine kinase"/>
    <property type="match status" value="1"/>
</dbReference>
<feature type="domain" description="PAC" evidence="9">
    <location>
        <begin position="93"/>
        <end position="145"/>
    </location>
</feature>
<dbReference type="Gene3D" id="3.30.565.10">
    <property type="entry name" value="Histidine kinase-like ATPase, C-terminal domain"/>
    <property type="match status" value="1"/>
</dbReference>
<organism evidence="10 11">
    <name type="scientific">Pontibacter silvestris</name>
    <dbReference type="NCBI Taxonomy" id="2305183"/>
    <lineage>
        <taxon>Bacteria</taxon>
        <taxon>Pseudomonadati</taxon>
        <taxon>Bacteroidota</taxon>
        <taxon>Cytophagia</taxon>
        <taxon>Cytophagales</taxon>
        <taxon>Hymenobacteraceae</taxon>
        <taxon>Pontibacter</taxon>
    </lineage>
</organism>
<dbReference type="Pfam" id="PF02518">
    <property type="entry name" value="HATPase_c"/>
    <property type="match status" value="1"/>
</dbReference>
<name>A0ABW4X4F6_9BACT</name>
<keyword evidence="5" id="KW-0418">Kinase</keyword>
<dbReference type="InterPro" id="IPR003661">
    <property type="entry name" value="HisK_dim/P_dom"/>
</dbReference>
<dbReference type="InterPro" id="IPR003594">
    <property type="entry name" value="HATPase_dom"/>
</dbReference>
<dbReference type="InterPro" id="IPR036890">
    <property type="entry name" value="HATPase_C_sf"/>
</dbReference>
<evidence type="ECO:0000313" key="11">
    <source>
        <dbReference type="Proteomes" id="UP001597369"/>
    </source>
</evidence>
<dbReference type="InterPro" id="IPR036097">
    <property type="entry name" value="HisK_dim/P_sf"/>
</dbReference>
<evidence type="ECO:0000256" key="6">
    <source>
        <dbReference type="SAM" id="Coils"/>
    </source>
</evidence>
<dbReference type="PANTHER" id="PTHR43304:SF1">
    <property type="entry name" value="PAC DOMAIN-CONTAINING PROTEIN"/>
    <property type="match status" value="1"/>
</dbReference>
<dbReference type="InterPro" id="IPR000014">
    <property type="entry name" value="PAS"/>
</dbReference>
<dbReference type="SUPFAM" id="SSF55785">
    <property type="entry name" value="PYP-like sensor domain (PAS domain)"/>
    <property type="match status" value="2"/>
</dbReference>
<keyword evidence="3" id="KW-0597">Phosphoprotein</keyword>
<protein>
    <recommendedName>
        <fullName evidence="2">histidine kinase</fullName>
        <ecNumber evidence="2">2.7.13.3</ecNumber>
    </recommendedName>
</protein>
<evidence type="ECO:0000256" key="1">
    <source>
        <dbReference type="ARBA" id="ARBA00000085"/>
    </source>
</evidence>
<feature type="coiled-coil region" evidence="6">
    <location>
        <begin position="353"/>
        <end position="391"/>
    </location>
</feature>
<comment type="catalytic activity">
    <reaction evidence="1">
        <text>ATP + protein L-histidine = ADP + protein N-phospho-L-histidine.</text>
        <dbReference type="EC" id="2.7.13.3"/>
    </reaction>
</comment>
<evidence type="ECO:0000256" key="5">
    <source>
        <dbReference type="ARBA" id="ARBA00022777"/>
    </source>
</evidence>
<dbReference type="Gene3D" id="3.30.450.20">
    <property type="entry name" value="PAS domain"/>
    <property type="match status" value="2"/>
</dbReference>
<dbReference type="InterPro" id="IPR005467">
    <property type="entry name" value="His_kinase_dom"/>
</dbReference>
<proteinExistence type="predicted"/>
<evidence type="ECO:0000313" key="10">
    <source>
        <dbReference type="EMBL" id="MFD2069085.1"/>
    </source>
</evidence>
<dbReference type="RefSeq" id="WP_229957394.1">
    <property type="nucleotide sequence ID" value="NZ_JAJJWI010000001.1"/>
</dbReference>
<dbReference type="PROSITE" id="PS50112">
    <property type="entry name" value="PAS"/>
    <property type="match status" value="2"/>
</dbReference>
<evidence type="ECO:0000256" key="2">
    <source>
        <dbReference type="ARBA" id="ARBA00012438"/>
    </source>
</evidence>
<keyword evidence="6" id="KW-0175">Coiled coil</keyword>
<dbReference type="InterPro" id="IPR004358">
    <property type="entry name" value="Sig_transdc_His_kin-like_C"/>
</dbReference>
<dbReference type="Gene3D" id="1.10.287.130">
    <property type="match status" value="1"/>
</dbReference>
<feature type="domain" description="Histidine kinase" evidence="7">
    <location>
        <begin position="297"/>
        <end position="512"/>
    </location>
</feature>
<dbReference type="PRINTS" id="PR00344">
    <property type="entry name" value="BCTRLSENSOR"/>
</dbReference>
<dbReference type="SUPFAM" id="SSF47384">
    <property type="entry name" value="Homodimeric domain of signal transducing histidine kinase"/>
    <property type="match status" value="1"/>
</dbReference>
<gene>
    <name evidence="10" type="ORF">ACFSKU_19520</name>
</gene>
<dbReference type="CDD" id="cd00082">
    <property type="entry name" value="HisKA"/>
    <property type="match status" value="1"/>
</dbReference>
<dbReference type="PANTHER" id="PTHR43304">
    <property type="entry name" value="PHYTOCHROME-LIKE PROTEIN CPH1"/>
    <property type="match status" value="1"/>
</dbReference>
<reference evidence="11" key="1">
    <citation type="journal article" date="2019" name="Int. J. Syst. Evol. Microbiol.">
        <title>The Global Catalogue of Microorganisms (GCM) 10K type strain sequencing project: providing services to taxonomists for standard genome sequencing and annotation.</title>
        <authorList>
            <consortium name="The Broad Institute Genomics Platform"/>
            <consortium name="The Broad Institute Genome Sequencing Center for Infectious Disease"/>
            <person name="Wu L."/>
            <person name="Ma J."/>
        </authorList>
    </citation>
    <scope>NUCLEOTIDE SEQUENCE [LARGE SCALE GENOMIC DNA]</scope>
    <source>
        <strain evidence="11">JCM 16545</strain>
    </source>
</reference>
<dbReference type="InterPro" id="IPR052162">
    <property type="entry name" value="Sensor_kinase/Photoreceptor"/>
</dbReference>
<dbReference type="InterPro" id="IPR001610">
    <property type="entry name" value="PAC"/>
</dbReference>
<dbReference type="Pfam" id="PF00512">
    <property type="entry name" value="HisKA"/>
    <property type="match status" value="1"/>
</dbReference>
<dbReference type="SMART" id="SM00387">
    <property type="entry name" value="HATPase_c"/>
    <property type="match status" value="1"/>
</dbReference>
<evidence type="ECO:0000259" key="8">
    <source>
        <dbReference type="PROSITE" id="PS50112"/>
    </source>
</evidence>
<evidence type="ECO:0000256" key="3">
    <source>
        <dbReference type="ARBA" id="ARBA00022553"/>
    </source>
</evidence>
<dbReference type="Proteomes" id="UP001597369">
    <property type="component" value="Unassembled WGS sequence"/>
</dbReference>
<dbReference type="SMART" id="SM00091">
    <property type="entry name" value="PAS"/>
    <property type="match status" value="2"/>
</dbReference>
<dbReference type="EC" id="2.7.13.3" evidence="2"/>